<reference evidence="3" key="1">
    <citation type="submission" date="2017-04" db="EMBL/GenBank/DDBJ databases">
        <authorList>
            <person name="Varghese N."/>
            <person name="Submissions S."/>
        </authorList>
    </citation>
    <scope>NUCLEOTIDE SEQUENCE [LARGE SCALE GENOMIC DNA]</scope>
    <source>
        <strain evidence="3">Dd16</strain>
    </source>
</reference>
<feature type="region of interest" description="Disordered" evidence="1">
    <location>
        <begin position="167"/>
        <end position="188"/>
    </location>
</feature>
<dbReference type="RefSeq" id="WP_085219114.1">
    <property type="nucleotide sequence ID" value="NZ_LT840185.1"/>
</dbReference>
<evidence type="ECO:0000256" key="1">
    <source>
        <dbReference type="SAM" id="MobiDB-lite"/>
    </source>
</evidence>
<dbReference type="Proteomes" id="UP000192934">
    <property type="component" value="Chromosome I"/>
</dbReference>
<organism evidence="2 3">
    <name type="scientific">Allosphingosinicella indica</name>
    <dbReference type="NCBI Taxonomy" id="941907"/>
    <lineage>
        <taxon>Bacteria</taxon>
        <taxon>Pseudomonadati</taxon>
        <taxon>Pseudomonadota</taxon>
        <taxon>Alphaproteobacteria</taxon>
        <taxon>Sphingomonadales</taxon>
        <taxon>Sphingomonadaceae</taxon>
        <taxon>Allosphingosinicella</taxon>
    </lineage>
</organism>
<dbReference type="STRING" id="941907.SAMN06295910_2563"/>
<feature type="region of interest" description="Disordered" evidence="1">
    <location>
        <begin position="14"/>
        <end position="56"/>
    </location>
</feature>
<dbReference type="AlphaFoldDB" id="A0A1X7GZM4"/>
<feature type="compositionally biased region" description="Low complexity" evidence="1">
    <location>
        <begin position="37"/>
        <end position="55"/>
    </location>
</feature>
<gene>
    <name evidence="2" type="ORF">SAMN06295910_2563</name>
</gene>
<evidence type="ECO:0000313" key="2">
    <source>
        <dbReference type="EMBL" id="SMF77267.1"/>
    </source>
</evidence>
<name>A0A1X7GZM4_9SPHN</name>
<sequence>MLAFLLFAALQSQPADETPLTLDSSVEAAAEAEGQSADTPAAPAADAPAADAAPASGVPEADVKAVADALETGFRACVQQVANRSHVSRAREEALKKEGVDLDQVAPEEVATYGKGRLPDDRLVAKVTSKTGNVWLTAFPDRPQCIVTVSDTAAAPAAREEINTRMAGNKDWSSDSARSHTANGVERKAWTQAAGVRDTRLLMQLDGPEEAVEGGAGIQAIMTIAFIDTKAN</sequence>
<evidence type="ECO:0000313" key="3">
    <source>
        <dbReference type="Proteomes" id="UP000192934"/>
    </source>
</evidence>
<accession>A0A1X7GZM4</accession>
<protein>
    <submittedName>
        <fullName evidence="2">Uncharacterized protein</fullName>
    </submittedName>
</protein>
<dbReference type="EMBL" id="LT840185">
    <property type="protein sequence ID" value="SMF77267.1"/>
    <property type="molecule type" value="Genomic_DNA"/>
</dbReference>
<proteinExistence type="predicted"/>
<keyword evidence="3" id="KW-1185">Reference proteome</keyword>